<dbReference type="InterPro" id="IPR004119">
    <property type="entry name" value="EcKL"/>
</dbReference>
<dbReference type="Proteomes" id="UP001165082">
    <property type="component" value="Unassembled WGS sequence"/>
</dbReference>
<accession>A0A9W7KV39</accession>
<dbReference type="OrthoDB" id="203477at2759"/>
<dbReference type="SUPFAM" id="SSF56112">
    <property type="entry name" value="Protein kinase-like (PK-like)"/>
    <property type="match status" value="1"/>
</dbReference>
<comment type="caution">
    <text evidence="1">The sequence shown here is derived from an EMBL/GenBank/DDBJ whole genome shotgun (WGS) entry which is preliminary data.</text>
</comment>
<dbReference type="InterPro" id="IPR011009">
    <property type="entry name" value="Kinase-like_dom_sf"/>
</dbReference>
<gene>
    <name evidence="1" type="ORF">TrRE_jg8815</name>
</gene>
<dbReference type="EMBL" id="BRXZ01000495">
    <property type="protein sequence ID" value="GMI12782.1"/>
    <property type="molecule type" value="Genomic_DNA"/>
</dbReference>
<proteinExistence type="predicted"/>
<evidence type="ECO:0000313" key="2">
    <source>
        <dbReference type="Proteomes" id="UP001165082"/>
    </source>
</evidence>
<evidence type="ECO:0000313" key="1">
    <source>
        <dbReference type="EMBL" id="GMI12782.1"/>
    </source>
</evidence>
<name>A0A9W7KV39_9STRA</name>
<keyword evidence="2" id="KW-1185">Reference proteome</keyword>
<organism evidence="1 2">
    <name type="scientific">Triparma retinervis</name>
    <dbReference type="NCBI Taxonomy" id="2557542"/>
    <lineage>
        <taxon>Eukaryota</taxon>
        <taxon>Sar</taxon>
        <taxon>Stramenopiles</taxon>
        <taxon>Ochrophyta</taxon>
        <taxon>Bolidophyceae</taxon>
        <taxon>Parmales</taxon>
        <taxon>Triparmaceae</taxon>
        <taxon>Triparma</taxon>
    </lineage>
</organism>
<dbReference type="Pfam" id="PF02958">
    <property type="entry name" value="EcKL"/>
    <property type="match status" value="1"/>
</dbReference>
<sequence>MPYKGRAPLTISTIQPCCPGLVIESITKEEPIFAGGTSPGYRSGPSDVVVATLCVKDARGNALNLVSKRSKQVASRPTSAIEKSNDVSERMNEANFYLHYSDYYHGLLRRVTTGLQRTRKHRTIVHGDFVSSNLAFFPSSIPDAYSTCAAFDFKKAGRGYGVYDLAVLLCESVDQGLLVRDMREEEFLGIYFQHLGSCLRARKKPPLPPGYNIQDATSTYEVCLMLYCAAVASKGKGAEGEGGGYEYAIWRCRQLVEGLEREGGKGGGELSESAWGNILMAKYPIR</sequence>
<dbReference type="AlphaFoldDB" id="A0A9W7KV39"/>
<reference evidence="1" key="1">
    <citation type="submission" date="2022-07" db="EMBL/GenBank/DDBJ databases">
        <title>Genome analysis of Parmales, a sister group of diatoms, reveals the evolutionary specialization of diatoms from phago-mixotrophs to photoautotrophs.</title>
        <authorList>
            <person name="Ban H."/>
            <person name="Sato S."/>
            <person name="Yoshikawa S."/>
            <person name="Kazumasa Y."/>
            <person name="Nakamura Y."/>
            <person name="Ichinomiya M."/>
            <person name="Saitoh K."/>
            <person name="Sato N."/>
            <person name="Blanc-Mathieu R."/>
            <person name="Endo H."/>
            <person name="Kuwata A."/>
            <person name="Ogata H."/>
        </authorList>
    </citation>
    <scope>NUCLEOTIDE SEQUENCE</scope>
</reference>
<protein>
    <submittedName>
        <fullName evidence="1">Uncharacterized protein</fullName>
    </submittedName>
</protein>
<dbReference type="Gene3D" id="3.90.1200.10">
    <property type="match status" value="1"/>
</dbReference>